<evidence type="ECO:0000313" key="3">
    <source>
        <dbReference type="Proteomes" id="UP000676565"/>
    </source>
</evidence>
<keyword evidence="3" id="KW-1185">Reference proteome</keyword>
<dbReference type="EMBL" id="JAGKQQ010000001">
    <property type="protein sequence ID" value="MBP3955382.1"/>
    <property type="molecule type" value="Genomic_DNA"/>
</dbReference>
<name>A0ABS5BNX1_9BACT</name>
<evidence type="ECO:0008006" key="4">
    <source>
        <dbReference type="Google" id="ProtNLM"/>
    </source>
</evidence>
<proteinExistence type="predicted"/>
<dbReference type="Proteomes" id="UP000676565">
    <property type="component" value="Unassembled WGS sequence"/>
</dbReference>
<keyword evidence="1" id="KW-0812">Transmembrane</keyword>
<feature type="transmembrane region" description="Helical" evidence="1">
    <location>
        <begin position="161"/>
        <end position="178"/>
    </location>
</feature>
<comment type="caution">
    <text evidence="2">The sequence shown here is derived from an EMBL/GenBank/DDBJ whole genome shotgun (WGS) entry which is preliminary data.</text>
</comment>
<sequence length="180" mass="19376">MLVGVLFTSAFAFLNRARGSKLFDQTTSTTVARLVSTFFMALLVLLVSVNWPAAAWAWVALFLWAVPEWGKYMGAACGNRIDSTEKGFILSEWVLACVAARDSRVRGLIGTAVRMALAAPCVAGVGFLTGGAVWPASLTPFMAVPYFWLSYFLDSGRSWKYGEYAAGALLGAALWLAIAS</sequence>
<reference evidence="2 3" key="1">
    <citation type="submission" date="2021-04" db="EMBL/GenBank/DDBJ databases">
        <authorList>
            <person name="Ivanova A."/>
        </authorList>
    </citation>
    <scope>NUCLEOTIDE SEQUENCE [LARGE SCALE GENOMIC DNA]</scope>
    <source>
        <strain evidence="2 3">G18</strain>
    </source>
</reference>
<accession>A0ABS5BNX1</accession>
<keyword evidence="1" id="KW-0472">Membrane</keyword>
<dbReference type="RefSeq" id="WP_210653464.1">
    <property type="nucleotide sequence ID" value="NZ_JAGKQQ010000001.1"/>
</dbReference>
<evidence type="ECO:0000313" key="2">
    <source>
        <dbReference type="EMBL" id="MBP3955382.1"/>
    </source>
</evidence>
<keyword evidence="1" id="KW-1133">Transmembrane helix</keyword>
<protein>
    <recommendedName>
        <fullName evidence="4">Phosphatidate cytidylyltransferase</fullName>
    </recommendedName>
</protein>
<organism evidence="2 3">
    <name type="scientific">Gemmata palustris</name>
    <dbReference type="NCBI Taxonomy" id="2822762"/>
    <lineage>
        <taxon>Bacteria</taxon>
        <taxon>Pseudomonadati</taxon>
        <taxon>Planctomycetota</taxon>
        <taxon>Planctomycetia</taxon>
        <taxon>Gemmatales</taxon>
        <taxon>Gemmataceae</taxon>
        <taxon>Gemmata</taxon>
    </lineage>
</organism>
<feature type="transmembrane region" description="Helical" evidence="1">
    <location>
        <begin position="35"/>
        <end position="64"/>
    </location>
</feature>
<evidence type="ECO:0000256" key="1">
    <source>
        <dbReference type="SAM" id="Phobius"/>
    </source>
</evidence>
<gene>
    <name evidence="2" type="ORF">J8F10_08825</name>
</gene>